<feature type="transmembrane region" description="Helical" evidence="1">
    <location>
        <begin position="62"/>
        <end position="83"/>
    </location>
</feature>
<accession>A0A7W7PXT3</accession>
<reference evidence="2 3" key="1">
    <citation type="submission" date="2020-08" db="EMBL/GenBank/DDBJ databases">
        <title>Genomic Encyclopedia of Type Strains, Phase III (KMG-III): the genomes of soil and plant-associated and newly described type strains.</title>
        <authorList>
            <person name="Whitman W."/>
        </authorList>
    </citation>
    <scope>NUCLEOTIDE SEQUENCE [LARGE SCALE GENOMIC DNA]</scope>
    <source>
        <strain evidence="2 3">CECT 3273</strain>
    </source>
</reference>
<dbReference type="AlphaFoldDB" id="A0A7W7PXT3"/>
<comment type="caution">
    <text evidence="2">The sequence shown here is derived from an EMBL/GenBank/DDBJ whole genome shotgun (WGS) entry which is preliminary data.</text>
</comment>
<evidence type="ECO:0000313" key="2">
    <source>
        <dbReference type="EMBL" id="MBB4903292.1"/>
    </source>
</evidence>
<keyword evidence="3" id="KW-1185">Reference proteome</keyword>
<protein>
    <submittedName>
        <fullName evidence="2">NhaP-type Na+/H+ or K+/H+ antiporter</fullName>
    </submittedName>
</protein>
<dbReference type="RefSeq" id="WP_184829223.1">
    <property type="nucleotide sequence ID" value="NZ_BMTK01000020.1"/>
</dbReference>
<sequence>MFHTITAAAATACTRPGFADLALDFLPWALIILLAGMFMGSVVGWISRRAGDNRWESLRHGLTAWVTCTGPLLAVLLCLLTLASQCR</sequence>
<evidence type="ECO:0000256" key="1">
    <source>
        <dbReference type="SAM" id="Phobius"/>
    </source>
</evidence>
<dbReference type="EMBL" id="JACHJI010000026">
    <property type="protein sequence ID" value="MBB4903292.1"/>
    <property type="molecule type" value="Genomic_DNA"/>
</dbReference>
<gene>
    <name evidence="2" type="ORF">FHS37_007389</name>
</gene>
<feature type="transmembrane region" description="Helical" evidence="1">
    <location>
        <begin position="29"/>
        <end position="50"/>
    </location>
</feature>
<keyword evidence="1" id="KW-1133">Transmembrane helix</keyword>
<dbReference type="Proteomes" id="UP000579523">
    <property type="component" value="Unassembled WGS sequence"/>
</dbReference>
<proteinExistence type="predicted"/>
<keyword evidence="1" id="KW-0472">Membrane</keyword>
<evidence type="ECO:0000313" key="3">
    <source>
        <dbReference type="Proteomes" id="UP000579523"/>
    </source>
</evidence>
<name>A0A7W7PXT3_9ACTN</name>
<keyword evidence="1" id="KW-0812">Transmembrane</keyword>
<organism evidence="2 3">
    <name type="scientific">Streptomyces griseomycini</name>
    <dbReference type="NCBI Taxonomy" id="66895"/>
    <lineage>
        <taxon>Bacteria</taxon>
        <taxon>Bacillati</taxon>
        <taxon>Actinomycetota</taxon>
        <taxon>Actinomycetes</taxon>
        <taxon>Kitasatosporales</taxon>
        <taxon>Streptomycetaceae</taxon>
        <taxon>Streptomyces</taxon>
    </lineage>
</organism>